<reference evidence="3" key="1">
    <citation type="journal article" date="2012" name="PLoS Genet.">
        <title>The genomes of the fungal plant pathogens Cladosporium fulvum and Dothistroma septosporum reveal adaptation to different hosts and lifestyles but also signatures of common ancestry.</title>
        <authorList>
            <person name="de Wit P.J.G.M."/>
            <person name="van der Burgt A."/>
            <person name="Oekmen B."/>
            <person name="Stergiopoulos I."/>
            <person name="Abd-Elsalam K.A."/>
            <person name="Aerts A.L."/>
            <person name="Bahkali A.H."/>
            <person name="Beenen H.G."/>
            <person name="Chettri P."/>
            <person name="Cox M.P."/>
            <person name="Datema E."/>
            <person name="de Vries R.P."/>
            <person name="Dhillon B."/>
            <person name="Ganley A.R."/>
            <person name="Griffiths S.A."/>
            <person name="Guo Y."/>
            <person name="Hamelin R.C."/>
            <person name="Henrissat B."/>
            <person name="Kabir M.S."/>
            <person name="Jashni M.K."/>
            <person name="Kema G."/>
            <person name="Klaubauf S."/>
            <person name="Lapidus A."/>
            <person name="Levasseur A."/>
            <person name="Lindquist E."/>
            <person name="Mehrabi R."/>
            <person name="Ohm R.A."/>
            <person name="Owen T.J."/>
            <person name="Salamov A."/>
            <person name="Schwelm A."/>
            <person name="Schijlen E."/>
            <person name="Sun H."/>
            <person name="van den Burg H.A."/>
            <person name="van Ham R.C.H.J."/>
            <person name="Zhang S."/>
            <person name="Goodwin S.B."/>
            <person name="Grigoriev I.V."/>
            <person name="Collemare J."/>
            <person name="Bradshaw R.E."/>
        </authorList>
    </citation>
    <scope>NUCLEOTIDE SEQUENCE [LARGE SCALE GENOMIC DNA]</scope>
    <source>
        <strain evidence="3">NZE10 / CBS 128990</strain>
    </source>
</reference>
<dbReference type="eggNOG" id="ENOG502R1BW">
    <property type="taxonomic scope" value="Eukaryota"/>
</dbReference>
<dbReference type="STRING" id="675120.N1PYV7"/>
<dbReference type="HOGENOM" id="CLU_806589_0_0_1"/>
<name>N1PYV7_DOTSN</name>
<reference evidence="2 3" key="2">
    <citation type="journal article" date="2012" name="PLoS Pathog.">
        <title>Diverse lifestyles and strategies of plant pathogenesis encoded in the genomes of eighteen Dothideomycetes fungi.</title>
        <authorList>
            <person name="Ohm R.A."/>
            <person name="Feau N."/>
            <person name="Henrissat B."/>
            <person name="Schoch C.L."/>
            <person name="Horwitz B.A."/>
            <person name="Barry K.W."/>
            <person name="Condon B.J."/>
            <person name="Copeland A.C."/>
            <person name="Dhillon B."/>
            <person name="Glaser F."/>
            <person name="Hesse C.N."/>
            <person name="Kosti I."/>
            <person name="LaButti K."/>
            <person name="Lindquist E.A."/>
            <person name="Lucas S."/>
            <person name="Salamov A.A."/>
            <person name="Bradshaw R.E."/>
            <person name="Ciuffetti L."/>
            <person name="Hamelin R.C."/>
            <person name="Kema G.H.J."/>
            <person name="Lawrence C."/>
            <person name="Scott J.A."/>
            <person name="Spatafora J.W."/>
            <person name="Turgeon B.G."/>
            <person name="de Wit P.J.G.M."/>
            <person name="Zhong S."/>
            <person name="Goodwin S.B."/>
            <person name="Grigoriev I.V."/>
        </authorList>
    </citation>
    <scope>NUCLEOTIDE SEQUENCE [LARGE SCALE GENOMIC DNA]</scope>
    <source>
        <strain evidence="3">NZE10 / CBS 128990</strain>
    </source>
</reference>
<dbReference type="EMBL" id="KB446535">
    <property type="protein sequence ID" value="EME48701.1"/>
    <property type="molecule type" value="Genomic_DNA"/>
</dbReference>
<gene>
    <name evidence="2" type="ORF">DOTSEDRAFT_30098</name>
</gene>
<evidence type="ECO:0000256" key="1">
    <source>
        <dbReference type="SAM" id="MobiDB-lite"/>
    </source>
</evidence>
<evidence type="ECO:0000313" key="3">
    <source>
        <dbReference type="Proteomes" id="UP000016933"/>
    </source>
</evidence>
<accession>N1PYV7</accession>
<protein>
    <submittedName>
        <fullName evidence="2">Uncharacterized protein</fullName>
    </submittedName>
</protein>
<feature type="region of interest" description="Disordered" evidence="1">
    <location>
        <begin position="1"/>
        <end position="43"/>
    </location>
</feature>
<proteinExistence type="predicted"/>
<evidence type="ECO:0000313" key="2">
    <source>
        <dbReference type="EMBL" id="EME48701.1"/>
    </source>
</evidence>
<dbReference type="Proteomes" id="UP000016933">
    <property type="component" value="Unassembled WGS sequence"/>
</dbReference>
<organism evidence="2 3">
    <name type="scientific">Dothistroma septosporum (strain NZE10 / CBS 128990)</name>
    <name type="common">Red band needle blight fungus</name>
    <name type="synonym">Mycosphaerella pini</name>
    <dbReference type="NCBI Taxonomy" id="675120"/>
    <lineage>
        <taxon>Eukaryota</taxon>
        <taxon>Fungi</taxon>
        <taxon>Dikarya</taxon>
        <taxon>Ascomycota</taxon>
        <taxon>Pezizomycotina</taxon>
        <taxon>Dothideomycetes</taxon>
        <taxon>Dothideomycetidae</taxon>
        <taxon>Mycosphaerellales</taxon>
        <taxon>Mycosphaerellaceae</taxon>
        <taxon>Dothistroma</taxon>
    </lineage>
</organism>
<sequence>MHRRRPSPFRGRVHDPEQLGQEVGLHLGPSDRQPSGGRTKHTANGSCGYSECLTSDTDRIRPSRCPTPATYSRTFARCCCCEDGLETKQHRGHFLARPSQWEHCTAPISSSKAENHASTASATPLQYAIRRQRSLQRYLLQHLPRRCQRLRSDSMSAHLLLRMCKAWPYPSHHPPHRRYLANEGSRQITRWLAQSPKCPECRQIILPSAPTNEGQDAAPQVHPTILIAPPAARQVRIDAGAMLSAMWQTGSSLDAESPLPSVLRHCAKRISTEWESYLHTPDARLLPRKDVVRALSGVFESTVVRFGWCEYWRELPPEFVETMRQIAEAGGRACNVVQHEDREP</sequence>
<dbReference type="AlphaFoldDB" id="N1PYV7"/>
<keyword evidence="3" id="KW-1185">Reference proteome</keyword>